<evidence type="ECO:0000313" key="3">
    <source>
        <dbReference type="Proteomes" id="UP000265768"/>
    </source>
</evidence>
<evidence type="ECO:0000259" key="1">
    <source>
        <dbReference type="Pfam" id="PF00144"/>
    </source>
</evidence>
<dbReference type="Gene3D" id="3.40.710.10">
    <property type="entry name" value="DD-peptidase/beta-lactamase superfamily"/>
    <property type="match status" value="1"/>
</dbReference>
<comment type="caution">
    <text evidence="2">The sequence shown here is derived from an EMBL/GenBank/DDBJ whole genome shotgun (WGS) entry which is preliminary data.</text>
</comment>
<gene>
    <name evidence="2" type="ORF">D5H75_33980</name>
</gene>
<dbReference type="InterPro" id="IPR050789">
    <property type="entry name" value="Diverse_Enzym_Activities"/>
</dbReference>
<organism evidence="2 3">
    <name type="scientific">Bailinhaonella thermotolerans</name>
    <dbReference type="NCBI Taxonomy" id="1070861"/>
    <lineage>
        <taxon>Bacteria</taxon>
        <taxon>Bacillati</taxon>
        <taxon>Actinomycetota</taxon>
        <taxon>Actinomycetes</taxon>
        <taxon>Streptosporangiales</taxon>
        <taxon>Streptosporangiaceae</taxon>
        <taxon>Bailinhaonella</taxon>
    </lineage>
</organism>
<dbReference type="PANTHER" id="PTHR43283:SF3">
    <property type="entry name" value="BETA-LACTAMASE FAMILY PROTEIN (AFU_ORTHOLOGUE AFUA_5G07500)"/>
    <property type="match status" value="1"/>
</dbReference>
<dbReference type="EMBL" id="QZEY01000020">
    <property type="protein sequence ID" value="RJL22994.1"/>
    <property type="molecule type" value="Genomic_DNA"/>
</dbReference>
<reference evidence="2 3" key="1">
    <citation type="submission" date="2018-09" db="EMBL/GenBank/DDBJ databases">
        <title>YIM 75507 draft genome.</title>
        <authorList>
            <person name="Tang S."/>
            <person name="Feng Y."/>
        </authorList>
    </citation>
    <scope>NUCLEOTIDE SEQUENCE [LARGE SCALE GENOMIC DNA]</scope>
    <source>
        <strain evidence="2 3">YIM 75507</strain>
    </source>
</reference>
<accession>A0A3A4A9K4</accession>
<dbReference type="OrthoDB" id="262125at2"/>
<dbReference type="InterPro" id="IPR012338">
    <property type="entry name" value="Beta-lactam/transpept-like"/>
</dbReference>
<name>A0A3A4A9K4_9ACTN</name>
<sequence length="555" mass="59714">MPMLDIERARARISELLAEYRIPGAAIGILHRGQVTTLAAGVRNAKTREPVTGGTVFQCGSMTKTWTALAFMRLVDEGKAALDEPVRTYLPGFRVADPGVTAALTPRHLLNHTSGVEEAYGDPGEGDDVYERMVAAVAGAPQVHPLGHTHGYSAALGYAILARVMEVIDGARWDDIMRDRLFRPLGLTATSTRHDRVDPRRAATGHLVRSLDEGPVVSPLAGLPRAFGPGGNISSTVRDVLAMAHVLLHGGRGPDGTEIVSADAVRQMMESRVPVPDPYSFGPEWGLGLIVCDWHGHTVYAHDGSTIGQSARLRVLPDSELALVLLTNAGPRDSFYRRAFNDILADLGAPAIPELPDPLPAPPADPSRFEGVYGRPGARYEVMAGDDGLRLTFTPDPMEARLTGLPERLTYELRPIGETQFLMPPRGPAEDPQTVAIYDFHDGSARYLHTNCRVNPRLSNPTPTKEKSTMHVMAVSTVSDTTGFWGALKSAYGQLPPGAAWTLAVAGTDGTRAVNVIVHDSVDTVRAFFERHAGPFATTEYFEADAANAVGLPKP</sequence>
<protein>
    <submittedName>
        <fullName evidence="2">Class A beta-lactamase-related serine hydrolase</fullName>
    </submittedName>
</protein>
<dbReference type="Pfam" id="PF00144">
    <property type="entry name" value="Beta-lactamase"/>
    <property type="match status" value="1"/>
</dbReference>
<dbReference type="SUPFAM" id="SSF56601">
    <property type="entry name" value="beta-lactamase/transpeptidase-like"/>
    <property type="match status" value="1"/>
</dbReference>
<evidence type="ECO:0000313" key="2">
    <source>
        <dbReference type="EMBL" id="RJL22994.1"/>
    </source>
</evidence>
<keyword evidence="2" id="KW-0378">Hydrolase</keyword>
<keyword evidence="3" id="KW-1185">Reference proteome</keyword>
<dbReference type="GO" id="GO:0016787">
    <property type="term" value="F:hydrolase activity"/>
    <property type="evidence" value="ECO:0007669"/>
    <property type="project" value="UniProtKB-KW"/>
</dbReference>
<feature type="domain" description="Beta-lactamase-related" evidence="1">
    <location>
        <begin position="10"/>
        <end position="337"/>
    </location>
</feature>
<proteinExistence type="predicted"/>
<dbReference type="AlphaFoldDB" id="A0A3A4A9K4"/>
<dbReference type="InterPro" id="IPR001466">
    <property type="entry name" value="Beta-lactam-related"/>
</dbReference>
<dbReference type="PANTHER" id="PTHR43283">
    <property type="entry name" value="BETA-LACTAMASE-RELATED"/>
    <property type="match status" value="1"/>
</dbReference>
<dbReference type="Proteomes" id="UP000265768">
    <property type="component" value="Unassembled WGS sequence"/>
</dbReference>